<evidence type="ECO:0000256" key="1">
    <source>
        <dbReference type="SAM" id="MobiDB-lite"/>
    </source>
</evidence>
<sequence>MQVDYALAGSFTLDSVFESIKDTNGIDALPHHQDQPELYLAPASDQVVVKDVFDVNFRLVDILALEDVPLHHVLGPSWQCINVGESECQGLEMMLGVICKNKEMHGLLLECHQDKTELLEQGVENPFTGDTPYPLPSPSYLLLYPQLDNDQNQQFLVRLCDWPGYPIDSLIIQCSKWTSSLPSTEGLMDEWDLLSAYDEDVSKREKQFERPEFFAKPRPKLIAKKRQTMDTRAAALKKNQDTSKTKATTITSSTSSTSRKATTPNRAANKYTVKKATAESWESENKNAMKRRVWDRVMKRGFDKRSQQTRLLFQQIYTSVQYVFRRTIKDEEVDTATMIQAIEAHLDFYDQMNQLTQGK</sequence>
<evidence type="ECO:0008006" key="3">
    <source>
        <dbReference type="Google" id="ProtNLM"/>
    </source>
</evidence>
<dbReference type="OrthoDB" id="2286505at2759"/>
<reference evidence="2" key="1">
    <citation type="journal article" date="2014" name="Genome Announc.">
        <title>De novo whole-genome sequence and genome annotation of Lichtheimia ramosa.</title>
        <authorList>
            <person name="Linde J."/>
            <person name="Schwartze V."/>
            <person name="Binder U."/>
            <person name="Lass-Florl C."/>
            <person name="Voigt K."/>
            <person name="Horn F."/>
        </authorList>
    </citation>
    <scope>NUCLEOTIDE SEQUENCE</scope>
    <source>
        <strain evidence="2">JMRC FSU:6197</strain>
    </source>
</reference>
<organism evidence="2">
    <name type="scientific">Lichtheimia ramosa</name>
    <dbReference type="NCBI Taxonomy" id="688394"/>
    <lineage>
        <taxon>Eukaryota</taxon>
        <taxon>Fungi</taxon>
        <taxon>Fungi incertae sedis</taxon>
        <taxon>Mucoromycota</taxon>
        <taxon>Mucoromycotina</taxon>
        <taxon>Mucoromycetes</taxon>
        <taxon>Mucorales</taxon>
        <taxon>Lichtheimiaceae</taxon>
        <taxon>Lichtheimia</taxon>
    </lineage>
</organism>
<proteinExistence type="predicted"/>
<gene>
    <name evidence="2" type="ORF">LRAMOSA09508</name>
</gene>
<accession>A0A077WI46</accession>
<protein>
    <recommendedName>
        <fullName evidence="3">Sld7 C-terminal domain-containing protein</fullName>
    </recommendedName>
</protein>
<feature type="compositionally biased region" description="Low complexity" evidence="1">
    <location>
        <begin position="245"/>
        <end position="263"/>
    </location>
</feature>
<dbReference type="AlphaFoldDB" id="A0A077WI46"/>
<dbReference type="EMBL" id="LK023322">
    <property type="protein sequence ID" value="CDS06985.1"/>
    <property type="molecule type" value="Genomic_DNA"/>
</dbReference>
<evidence type="ECO:0000313" key="2">
    <source>
        <dbReference type="EMBL" id="CDS06985.1"/>
    </source>
</evidence>
<feature type="region of interest" description="Disordered" evidence="1">
    <location>
        <begin position="235"/>
        <end position="266"/>
    </location>
</feature>
<name>A0A077WI46_9FUNG</name>